<accession>A0AAU0MH32</accession>
<keyword evidence="2" id="KW-1185">Reference proteome</keyword>
<reference evidence="1 2" key="1">
    <citation type="submission" date="2023-10" db="EMBL/GenBank/DDBJ databases">
        <title>Y20.</title>
        <authorList>
            <person name="Zhang G."/>
            <person name="Ding Y."/>
        </authorList>
    </citation>
    <scope>NUCLEOTIDE SEQUENCE [LARGE SCALE GENOMIC DNA]</scope>
    <source>
        <strain evidence="1 2">Y20</strain>
    </source>
</reference>
<dbReference type="EMBL" id="CP137080">
    <property type="protein sequence ID" value="WOQ69474.1"/>
    <property type="molecule type" value="Genomic_DNA"/>
</dbReference>
<organism evidence="1 2">
    <name type="scientific">Microbacterium limosum</name>
    <dbReference type="NCBI Taxonomy" id="3079935"/>
    <lineage>
        <taxon>Bacteria</taxon>
        <taxon>Bacillati</taxon>
        <taxon>Actinomycetota</taxon>
        <taxon>Actinomycetes</taxon>
        <taxon>Micrococcales</taxon>
        <taxon>Microbacteriaceae</taxon>
        <taxon>Microbacterium</taxon>
    </lineage>
</organism>
<name>A0AAU0MH32_9MICO</name>
<dbReference type="InterPro" id="IPR023213">
    <property type="entry name" value="CAT-like_dom_sf"/>
</dbReference>
<evidence type="ECO:0000313" key="2">
    <source>
        <dbReference type="Proteomes" id="UP001329313"/>
    </source>
</evidence>
<dbReference type="SUPFAM" id="SSF52777">
    <property type="entry name" value="CoA-dependent acyltransferases"/>
    <property type="match status" value="2"/>
</dbReference>
<protein>
    <submittedName>
        <fullName evidence="1">Peptide synthetase</fullName>
    </submittedName>
</protein>
<evidence type="ECO:0000313" key="1">
    <source>
        <dbReference type="EMBL" id="WOQ69474.1"/>
    </source>
</evidence>
<gene>
    <name evidence="1" type="ORF">RYJ27_12370</name>
</gene>
<dbReference type="Gene3D" id="3.30.559.30">
    <property type="entry name" value="Nonribosomal peptide synthetase, condensation domain"/>
    <property type="match status" value="1"/>
</dbReference>
<sequence>MRLTNVTQMTLPEGRLSSYGVRVSGAAIRRLPISFDQQRHVGEGERDGSWMAVAFEPDGSPSREDLATAWDRVVARHGTLRTVFSRDADGGLILEERATEPGEWVEHRADGGSAPRDVLRRALDDRCHPFGAPSHRLCVLRPADRRRRPTIVIAADHSHVDMWSLLVLVRDLLTELRIEPDVEPEPAPAPPASFAEHTGHLAQLPSAPEEIHGRWEDILRAGDGAMPTFPLPLGDVSRPREEVVEVRDVLDASEAAAFEAAASEAGVRASALGVSVLTDVTATLCDAPLRAVFPVHSRHEPRWLDSVGWYITNSVIECADADPRAAAAAVREALALGSHPLQPILAPYGGMPARPGMFAISWLDTRRLPAVPPGLRIQYVSARVRTDGVMIWFIVNESGLHLRCRYPDTAQARTSVGRWLDAVQAGLRERVAPVRHPSH</sequence>
<dbReference type="Proteomes" id="UP001329313">
    <property type="component" value="Chromosome"/>
</dbReference>
<proteinExistence type="predicted"/>
<dbReference type="Gene3D" id="3.30.559.10">
    <property type="entry name" value="Chloramphenicol acetyltransferase-like domain"/>
    <property type="match status" value="1"/>
</dbReference>
<dbReference type="KEGG" id="mliy:RYJ27_12370"/>
<dbReference type="RefSeq" id="WP_330170597.1">
    <property type="nucleotide sequence ID" value="NZ_CP137080.1"/>
</dbReference>
<dbReference type="AlphaFoldDB" id="A0AAU0MH32"/>